<keyword evidence="2" id="KW-1185">Reference proteome</keyword>
<accession>A0A8S4QJQ8</accession>
<dbReference type="EMBL" id="CAKXAJ010003960">
    <property type="protein sequence ID" value="CAH2208564.1"/>
    <property type="molecule type" value="Genomic_DNA"/>
</dbReference>
<organism evidence="1 2">
    <name type="scientific">Pararge aegeria aegeria</name>
    <dbReference type="NCBI Taxonomy" id="348720"/>
    <lineage>
        <taxon>Eukaryota</taxon>
        <taxon>Metazoa</taxon>
        <taxon>Ecdysozoa</taxon>
        <taxon>Arthropoda</taxon>
        <taxon>Hexapoda</taxon>
        <taxon>Insecta</taxon>
        <taxon>Pterygota</taxon>
        <taxon>Neoptera</taxon>
        <taxon>Endopterygota</taxon>
        <taxon>Lepidoptera</taxon>
        <taxon>Glossata</taxon>
        <taxon>Ditrysia</taxon>
        <taxon>Papilionoidea</taxon>
        <taxon>Nymphalidae</taxon>
        <taxon>Satyrinae</taxon>
        <taxon>Satyrini</taxon>
        <taxon>Parargina</taxon>
        <taxon>Pararge</taxon>
    </lineage>
</organism>
<reference evidence="1" key="1">
    <citation type="submission" date="2022-03" db="EMBL/GenBank/DDBJ databases">
        <authorList>
            <person name="Lindestad O."/>
        </authorList>
    </citation>
    <scope>NUCLEOTIDE SEQUENCE</scope>
</reference>
<feature type="non-terminal residue" evidence="1">
    <location>
        <position position="1"/>
    </location>
</feature>
<protein>
    <submittedName>
        <fullName evidence="1">Jg26312 protein</fullName>
    </submittedName>
</protein>
<sequence>MGDVMQFETWPYLQNVFYKITSGAVSFSVQGDMHATVGLAEKPSKNCEYW</sequence>
<proteinExistence type="predicted"/>
<evidence type="ECO:0000313" key="2">
    <source>
        <dbReference type="Proteomes" id="UP000838756"/>
    </source>
</evidence>
<gene>
    <name evidence="1" type="primary">jg26312</name>
    <name evidence="1" type="ORF">PAEG_LOCUS1163</name>
</gene>
<dbReference type="AlphaFoldDB" id="A0A8S4QJQ8"/>
<comment type="caution">
    <text evidence="1">The sequence shown here is derived from an EMBL/GenBank/DDBJ whole genome shotgun (WGS) entry which is preliminary data.</text>
</comment>
<dbReference type="OrthoDB" id="2142040at2759"/>
<dbReference type="Proteomes" id="UP000838756">
    <property type="component" value="Unassembled WGS sequence"/>
</dbReference>
<evidence type="ECO:0000313" key="1">
    <source>
        <dbReference type="EMBL" id="CAH2208564.1"/>
    </source>
</evidence>
<name>A0A8S4QJQ8_9NEOP</name>